<dbReference type="PANTHER" id="PTHR30173">
    <property type="entry name" value="SIGMA 19 FACTOR"/>
    <property type="match status" value="1"/>
</dbReference>
<keyword evidence="4" id="KW-0731">Sigma factor</keyword>
<organism evidence="8 9">
    <name type="scientific">Isoptericola halotolerans</name>
    <dbReference type="NCBI Taxonomy" id="300560"/>
    <lineage>
        <taxon>Bacteria</taxon>
        <taxon>Bacillati</taxon>
        <taxon>Actinomycetota</taxon>
        <taxon>Actinomycetes</taxon>
        <taxon>Micrococcales</taxon>
        <taxon>Promicromonosporaceae</taxon>
        <taxon>Isoptericola</taxon>
    </lineage>
</organism>
<dbReference type="Gene3D" id="1.10.10.10">
    <property type="entry name" value="Winged helix-like DNA-binding domain superfamily/Winged helix DNA-binding domain"/>
    <property type="match status" value="1"/>
</dbReference>
<comment type="subunit">
    <text evidence="2">Interacts transiently with the RNA polymerase catalytic core formed by RpoA, RpoB, RpoC and RpoZ (2 alpha, 1 beta, 1 beta' and 1 omega subunit) to form the RNA polymerase holoenzyme that can initiate transcription.</text>
</comment>
<dbReference type="NCBIfam" id="TIGR02937">
    <property type="entry name" value="sigma70-ECF"/>
    <property type="match status" value="1"/>
</dbReference>
<accession>A0ABX2A379</accession>
<dbReference type="Pfam" id="PF08281">
    <property type="entry name" value="Sigma70_r4_2"/>
    <property type="match status" value="1"/>
</dbReference>
<dbReference type="InterPro" id="IPR013325">
    <property type="entry name" value="RNA_pol_sigma_r2"/>
</dbReference>
<dbReference type="Gene3D" id="1.10.1740.10">
    <property type="match status" value="1"/>
</dbReference>
<keyword evidence="5" id="KW-0804">Transcription</keyword>
<proteinExistence type="inferred from homology"/>
<feature type="domain" description="RNA polymerase sigma factor 70 region 4 type 2" evidence="7">
    <location>
        <begin position="119"/>
        <end position="170"/>
    </location>
</feature>
<dbReference type="InterPro" id="IPR014284">
    <property type="entry name" value="RNA_pol_sigma-70_dom"/>
</dbReference>
<dbReference type="RefSeq" id="WP_171783407.1">
    <property type="nucleotide sequence ID" value="NZ_BAAAML010000014.1"/>
</dbReference>
<dbReference type="Pfam" id="PF04542">
    <property type="entry name" value="Sigma70_r2"/>
    <property type="match status" value="1"/>
</dbReference>
<evidence type="ECO:0000259" key="6">
    <source>
        <dbReference type="Pfam" id="PF04542"/>
    </source>
</evidence>
<sequence>MTPPRDLPEGTGGETSEALDAFLTARPQLFGIAYRMLGSVTDADDVLQEAWIRWQGTDRSVVENPAAFLTTVVTRLAINAATSAYARRETYVGPWLPEPVDTSADPALGAERAEALELAVLVLLERLTPTERAVYVLREAFGYPYRQVAEILDLTEANTRQLAHRSRDRLGRREAARVDPQEHRRLLGEFVSAARDGDLARFEQFLVDGVVARTDGGGRVHAARIELAGPARVSSFFAKIARKYWSGAEVEARLVEANGLPAMLLQEGTSRALVLLEVTGAGVEQVFVQINPDKLERFAP</sequence>
<dbReference type="NCBIfam" id="NF007214">
    <property type="entry name" value="PRK09636.1"/>
    <property type="match status" value="1"/>
</dbReference>
<evidence type="ECO:0000256" key="2">
    <source>
        <dbReference type="ARBA" id="ARBA00011344"/>
    </source>
</evidence>
<dbReference type="InterPro" id="IPR013324">
    <property type="entry name" value="RNA_pol_sigma_r3/r4-like"/>
</dbReference>
<dbReference type="InterPro" id="IPR036388">
    <property type="entry name" value="WH-like_DNA-bd_sf"/>
</dbReference>
<dbReference type="EMBL" id="JABEZU010000002">
    <property type="protein sequence ID" value="NOV97161.1"/>
    <property type="molecule type" value="Genomic_DNA"/>
</dbReference>
<comment type="caution">
    <text evidence="8">The sequence shown here is derived from an EMBL/GenBank/DDBJ whole genome shotgun (WGS) entry which is preliminary data.</text>
</comment>
<gene>
    <name evidence="8" type="ORF">HDG69_001736</name>
</gene>
<dbReference type="Proteomes" id="UP000757540">
    <property type="component" value="Unassembled WGS sequence"/>
</dbReference>
<evidence type="ECO:0000256" key="1">
    <source>
        <dbReference type="ARBA" id="ARBA00010641"/>
    </source>
</evidence>
<dbReference type="InterPro" id="IPR013249">
    <property type="entry name" value="RNA_pol_sigma70_r4_t2"/>
</dbReference>
<keyword evidence="9" id="KW-1185">Reference proteome</keyword>
<feature type="domain" description="RNA polymerase sigma-70 region 2" evidence="6">
    <location>
        <begin position="26"/>
        <end position="83"/>
    </location>
</feature>
<dbReference type="InterPro" id="IPR052704">
    <property type="entry name" value="ECF_Sigma-70_Domain"/>
</dbReference>
<dbReference type="SUPFAM" id="SSF54427">
    <property type="entry name" value="NTF2-like"/>
    <property type="match status" value="1"/>
</dbReference>
<keyword evidence="3" id="KW-0805">Transcription regulation</keyword>
<comment type="similarity">
    <text evidence="1">Belongs to the sigma-70 factor family. ECF subfamily.</text>
</comment>
<evidence type="ECO:0000313" key="8">
    <source>
        <dbReference type="EMBL" id="NOV97161.1"/>
    </source>
</evidence>
<evidence type="ECO:0000256" key="4">
    <source>
        <dbReference type="ARBA" id="ARBA00023082"/>
    </source>
</evidence>
<evidence type="ECO:0000256" key="3">
    <source>
        <dbReference type="ARBA" id="ARBA00023015"/>
    </source>
</evidence>
<name>A0ABX2A379_9MICO</name>
<dbReference type="PANTHER" id="PTHR30173:SF36">
    <property type="entry name" value="ECF RNA POLYMERASE SIGMA FACTOR SIGJ"/>
    <property type="match status" value="1"/>
</dbReference>
<evidence type="ECO:0000259" key="7">
    <source>
        <dbReference type="Pfam" id="PF08281"/>
    </source>
</evidence>
<dbReference type="InterPro" id="IPR032710">
    <property type="entry name" value="NTF2-like_dom_sf"/>
</dbReference>
<evidence type="ECO:0000256" key="5">
    <source>
        <dbReference type="ARBA" id="ARBA00023163"/>
    </source>
</evidence>
<dbReference type="InterPro" id="IPR007627">
    <property type="entry name" value="RNA_pol_sigma70_r2"/>
</dbReference>
<dbReference type="SUPFAM" id="SSF88659">
    <property type="entry name" value="Sigma3 and sigma4 domains of RNA polymerase sigma factors"/>
    <property type="match status" value="1"/>
</dbReference>
<evidence type="ECO:0000313" key="9">
    <source>
        <dbReference type="Proteomes" id="UP000757540"/>
    </source>
</evidence>
<dbReference type="SUPFAM" id="SSF88946">
    <property type="entry name" value="Sigma2 domain of RNA polymerase sigma factors"/>
    <property type="match status" value="1"/>
</dbReference>
<protein>
    <submittedName>
        <fullName evidence="8">RNA polymerase sigma-70 factor (ECF subfamily)</fullName>
    </submittedName>
</protein>
<reference evidence="8 9" key="1">
    <citation type="submission" date="2020-05" db="EMBL/GenBank/DDBJ databases">
        <title>Genomic Encyclopedia of Type Strains, Phase III (KMG-III): the genomes of soil and plant-associated and newly described type strains.</title>
        <authorList>
            <person name="Whitman W."/>
        </authorList>
    </citation>
    <scope>NUCLEOTIDE SEQUENCE [LARGE SCALE GENOMIC DNA]</scope>
    <source>
        <strain evidence="8 9">KCTC 19046</strain>
    </source>
</reference>